<proteinExistence type="predicted"/>
<dbReference type="HOGENOM" id="CLU_2116554_0_0_0"/>
<keyword evidence="2" id="KW-1185">Reference proteome</keyword>
<dbReference type="STRING" id="330214.NIDE2343"/>
<dbReference type="AlphaFoldDB" id="D8PFL9"/>
<dbReference type="EMBL" id="FP929003">
    <property type="protein sequence ID" value="CBK42056.1"/>
    <property type="molecule type" value="Genomic_DNA"/>
</dbReference>
<evidence type="ECO:0000313" key="2">
    <source>
        <dbReference type="Proteomes" id="UP000001660"/>
    </source>
</evidence>
<evidence type="ECO:0000313" key="1">
    <source>
        <dbReference type="EMBL" id="CBK42056.1"/>
    </source>
</evidence>
<accession>D8PFL9</accession>
<dbReference type="Proteomes" id="UP000001660">
    <property type="component" value="Chromosome"/>
</dbReference>
<dbReference type="OrthoDB" id="9813852at2"/>
<gene>
    <name evidence="1" type="ORF">NIDE2343</name>
</gene>
<reference evidence="1 2" key="1">
    <citation type="journal article" date="2010" name="Proc. Natl. Acad. Sci. U.S.A.">
        <title>A Nitrospira metagenome illuminates the physiology and evolution of globally important nitrite-oxidizing bacteria.</title>
        <authorList>
            <person name="Lucker S."/>
            <person name="Wagner M."/>
            <person name="Maixner F."/>
            <person name="Pelletier E."/>
            <person name="Koch H."/>
            <person name="Vacherie B."/>
            <person name="Rattei T."/>
            <person name="Sinninghe Damste J."/>
            <person name="Spieck E."/>
            <person name="Le Paslier D."/>
            <person name="Daims H."/>
        </authorList>
    </citation>
    <scope>NUCLEOTIDE SEQUENCE [LARGE SCALE GENOMIC DNA]</scope>
</reference>
<name>D8PFL9_9BACT</name>
<protein>
    <recommendedName>
        <fullName evidence="3">Flagellar protein FliT</fullName>
    </recommendedName>
</protein>
<organism evidence="1 2">
    <name type="scientific">Nitrospira defluvii</name>
    <dbReference type="NCBI Taxonomy" id="330214"/>
    <lineage>
        <taxon>Bacteria</taxon>
        <taxon>Pseudomonadati</taxon>
        <taxon>Nitrospirota</taxon>
        <taxon>Nitrospiria</taxon>
        <taxon>Nitrospirales</taxon>
        <taxon>Nitrospiraceae</taxon>
        <taxon>Nitrospira</taxon>
    </lineage>
</organism>
<dbReference type="KEGG" id="nde:NIDE2343"/>
<evidence type="ECO:0008006" key="3">
    <source>
        <dbReference type="Google" id="ProtNLM"/>
    </source>
</evidence>
<sequence>MSAASSRDTGSLHDRRSIERLTIQALEAARAGDWDQVDACYSARGLSLAACELDRTVAQRLVSMDEEVRAAILVAQAGISAQLTDAAQVKRHLRQLRESSGQVASERVTIHRAA</sequence>